<keyword evidence="3" id="KW-0597">Phosphoprotein</keyword>
<evidence type="ECO:0000313" key="12">
    <source>
        <dbReference type="Proteomes" id="UP000593910"/>
    </source>
</evidence>
<dbReference type="Gene3D" id="2.60.40.2380">
    <property type="match status" value="1"/>
</dbReference>
<keyword evidence="5" id="KW-0547">Nucleotide-binding</keyword>
<dbReference type="GO" id="GO:0004673">
    <property type="term" value="F:protein histidine kinase activity"/>
    <property type="evidence" value="ECO:0007669"/>
    <property type="project" value="UniProtKB-EC"/>
</dbReference>
<proteinExistence type="predicted"/>
<feature type="transmembrane region" description="Helical" evidence="8">
    <location>
        <begin position="272"/>
        <end position="289"/>
    </location>
</feature>
<evidence type="ECO:0000256" key="8">
    <source>
        <dbReference type="SAM" id="Phobius"/>
    </source>
</evidence>
<feature type="transmembrane region" description="Helical" evidence="8">
    <location>
        <begin position="233"/>
        <end position="252"/>
    </location>
</feature>
<dbReference type="KEGG" id="smax:FJR03_08240"/>
<feature type="transmembrane region" description="Helical" evidence="8">
    <location>
        <begin position="172"/>
        <end position="194"/>
    </location>
</feature>
<feature type="transmembrane region" description="Helical" evidence="8">
    <location>
        <begin position="295"/>
        <end position="312"/>
    </location>
</feature>
<dbReference type="SUPFAM" id="SSF55874">
    <property type="entry name" value="ATPase domain of HSP90 chaperone/DNA topoisomerase II/histidine kinase"/>
    <property type="match status" value="1"/>
</dbReference>
<gene>
    <name evidence="11" type="ORF">FJR03_08240</name>
</gene>
<keyword evidence="8" id="KW-0472">Membrane</keyword>
<dbReference type="RefSeq" id="WP_193113045.1">
    <property type="nucleotide sequence ID" value="NZ_CP041165.1"/>
</dbReference>
<dbReference type="SMART" id="SM00387">
    <property type="entry name" value="HATPase_c"/>
    <property type="match status" value="1"/>
</dbReference>
<feature type="transmembrane region" description="Helical" evidence="8">
    <location>
        <begin position="319"/>
        <end position="338"/>
    </location>
</feature>
<keyword evidence="9" id="KW-0732">Signal</keyword>
<dbReference type="EC" id="2.7.13.3" evidence="2"/>
<evidence type="ECO:0000256" key="6">
    <source>
        <dbReference type="ARBA" id="ARBA00022777"/>
    </source>
</evidence>
<dbReference type="Pfam" id="PF07568">
    <property type="entry name" value="HisKA_2"/>
    <property type="match status" value="1"/>
</dbReference>
<evidence type="ECO:0000256" key="2">
    <source>
        <dbReference type="ARBA" id="ARBA00012438"/>
    </source>
</evidence>
<feature type="chain" id="PRO_5032663043" description="histidine kinase" evidence="9">
    <location>
        <begin position="20"/>
        <end position="606"/>
    </location>
</feature>
<dbReference type="EMBL" id="CP041165">
    <property type="protein sequence ID" value="QOP41726.1"/>
    <property type="molecule type" value="Genomic_DNA"/>
</dbReference>
<evidence type="ECO:0000256" key="4">
    <source>
        <dbReference type="ARBA" id="ARBA00022679"/>
    </source>
</evidence>
<evidence type="ECO:0000256" key="9">
    <source>
        <dbReference type="SAM" id="SignalP"/>
    </source>
</evidence>
<dbReference type="Pfam" id="PF07695">
    <property type="entry name" value="7TMR-DISM_7TM"/>
    <property type="match status" value="1"/>
</dbReference>
<protein>
    <recommendedName>
        <fullName evidence="2">histidine kinase</fullName>
        <ecNumber evidence="2">2.7.13.3</ecNumber>
    </recommendedName>
</protein>
<evidence type="ECO:0000313" key="11">
    <source>
        <dbReference type="EMBL" id="QOP41726.1"/>
    </source>
</evidence>
<name>A0A7M1AWM2_9BACT</name>
<dbReference type="InterPro" id="IPR011623">
    <property type="entry name" value="7TMR_DISM_rcpt_extracell_dom1"/>
</dbReference>
<keyword evidence="7" id="KW-0067">ATP-binding</keyword>
<evidence type="ECO:0000259" key="10">
    <source>
        <dbReference type="SMART" id="SM00387"/>
    </source>
</evidence>
<dbReference type="Proteomes" id="UP000593910">
    <property type="component" value="Chromosome"/>
</dbReference>
<sequence>MNVTLKLLIILLFSLSLSAYDIDDTTSNVSLLEHSSIFLDHTNSLEKEEVLTKKFQINNQKVINLGIVPDTALWIKFTLKNKTDKPLTKIIEYANSETEDLLFIDGDKTIKDGMFHHRDSRDSLNPTFEITLQPFEEKTYFIKGHCKISTFVAKIILWNKTDFVEHSYTQKFYMITFFTIIVTLLLYNLMLFIFTRDIVYLYYILYLTAVIFFESIYLGVAQLYLFSNAISEFVTKATMCYIVILVLPMLLFTMEFLHTERFKKTHLFLKTYLYGLPIIALLSFDNFLFDLNVMLIFFPLGFLMVLSGFYALKNGTKEASIYLIGWTFVIISLIFSVIQSLGGYNIFEHFRYINEVAFSLEAFTFSIALAYRIRRLHLQKDTLNQKLIELQQDEQKRLQTLVEKQTHDLKTSLEEKDLLYKELQHRVKNNLAMVISLLQLQIHKTTVKSTKNELTVTCNRINSFAKLYELLHLSDDHSMINTELYFQNIIKNIKIHFKLHVNILYDIKYNIPVKDSIYCGLILNELITNSFKYAFNNEGTILVRTYKKDHYIYMSVEDNGKGYDLKKTPSLGLTIVDTLTQKQLRGTIDVQVDNGTKTIIKWKEES</sequence>
<dbReference type="InterPro" id="IPR011622">
    <property type="entry name" value="7TMR_DISM_rcpt_extracell_dom2"/>
</dbReference>
<feature type="transmembrane region" description="Helical" evidence="8">
    <location>
        <begin position="201"/>
        <end position="227"/>
    </location>
</feature>
<keyword evidence="6" id="KW-0418">Kinase</keyword>
<evidence type="ECO:0000256" key="5">
    <source>
        <dbReference type="ARBA" id="ARBA00022741"/>
    </source>
</evidence>
<dbReference type="InterPro" id="IPR011495">
    <property type="entry name" value="Sig_transdc_His_kin_sub2_dim/P"/>
</dbReference>
<keyword evidence="4" id="KW-0808">Transferase</keyword>
<dbReference type="Gene3D" id="3.30.450.20">
    <property type="entry name" value="PAS domain"/>
    <property type="match status" value="1"/>
</dbReference>
<evidence type="ECO:0000256" key="3">
    <source>
        <dbReference type="ARBA" id="ARBA00022553"/>
    </source>
</evidence>
<dbReference type="Pfam" id="PF02518">
    <property type="entry name" value="HATPase_c"/>
    <property type="match status" value="1"/>
</dbReference>
<evidence type="ECO:0000256" key="1">
    <source>
        <dbReference type="ARBA" id="ARBA00000085"/>
    </source>
</evidence>
<accession>A0A7M1AWM2</accession>
<dbReference type="GO" id="GO:0005524">
    <property type="term" value="F:ATP binding"/>
    <property type="evidence" value="ECO:0007669"/>
    <property type="project" value="UniProtKB-KW"/>
</dbReference>
<dbReference type="Gene3D" id="3.30.565.10">
    <property type="entry name" value="Histidine kinase-like ATPase, C-terminal domain"/>
    <property type="match status" value="1"/>
</dbReference>
<dbReference type="PANTHER" id="PTHR41523">
    <property type="entry name" value="TWO-COMPONENT SYSTEM SENSOR PROTEIN"/>
    <property type="match status" value="1"/>
</dbReference>
<keyword evidence="8" id="KW-0812">Transmembrane</keyword>
<dbReference type="InterPro" id="IPR036890">
    <property type="entry name" value="HATPase_C_sf"/>
</dbReference>
<evidence type="ECO:0000256" key="7">
    <source>
        <dbReference type="ARBA" id="ARBA00022840"/>
    </source>
</evidence>
<dbReference type="AlphaFoldDB" id="A0A7M1AWM2"/>
<keyword evidence="8" id="KW-1133">Transmembrane helix</keyword>
<dbReference type="InterPro" id="IPR003594">
    <property type="entry name" value="HATPase_dom"/>
</dbReference>
<feature type="domain" description="Histidine kinase/HSP90-like ATPase" evidence="10">
    <location>
        <begin position="514"/>
        <end position="606"/>
    </location>
</feature>
<reference evidence="11 12" key="1">
    <citation type="submission" date="2019-06" db="EMBL/GenBank/DDBJ databases">
        <title>Sulfurimonas gotlandica sp. nov., a chemoautotrophic and psychrotolerant epsilonproteobacterium isolated from a pelagic redoxcline, and an emended description of the genus Sulfurimonas.</title>
        <authorList>
            <person name="Wang S."/>
            <person name="Jiang L."/>
            <person name="Shao Z."/>
        </authorList>
    </citation>
    <scope>NUCLEOTIDE SEQUENCE [LARGE SCALE GENOMIC DNA]</scope>
    <source>
        <strain evidence="11 12">B2</strain>
    </source>
</reference>
<comment type="catalytic activity">
    <reaction evidence="1">
        <text>ATP + protein L-histidine = ADP + protein N-phospho-L-histidine.</text>
        <dbReference type="EC" id="2.7.13.3"/>
    </reaction>
</comment>
<dbReference type="PANTHER" id="PTHR41523:SF8">
    <property type="entry name" value="ETHYLENE RESPONSE SENSOR PROTEIN"/>
    <property type="match status" value="1"/>
</dbReference>
<dbReference type="Pfam" id="PF07696">
    <property type="entry name" value="7TMR-DISMED2"/>
    <property type="match status" value="1"/>
</dbReference>
<feature type="signal peptide" evidence="9">
    <location>
        <begin position="1"/>
        <end position="19"/>
    </location>
</feature>
<organism evidence="11 12">
    <name type="scientific">Sulfurimonas marina</name>
    <dbReference type="NCBI Taxonomy" id="2590551"/>
    <lineage>
        <taxon>Bacteria</taxon>
        <taxon>Pseudomonadati</taxon>
        <taxon>Campylobacterota</taxon>
        <taxon>Epsilonproteobacteria</taxon>
        <taxon>Campylobacterales</taxon>
        <taxon>Sulfurimonadaceae</taxon>
        <taxon>Sulfurimonas</taxon>
    </lineage>
</organism>
<keyword evidence="12" id="KW-1185">Reference proteome</keyword>